<proteinExistence type="predicted"/>
<organism evidence="1 2">
    <name type="scientific">candidate division WWE3 bacterium</name>
    <dbReference type="NCBI Taxonomy" id="2053526"/>
    <lineage>
        <taxon>Bacteria</taxon>
        <taxon>Katanobacteria</taxon>
    </lineage>
</organism>
<sequence length="144" mass="16175">MVVKVVVSTTPHEVVRAMRQIEGIVPFNPTIVIPDLRNKIRPVYLVSAMHQVVRQIKSGGIDDVEIVLACQIEEFALNLYRDALLNAGLHASALVLPAQYPWPLIPFRLLIDAGGHSLVMAASKVLHERVTHDWWPYPEDLELL</sequence>
<gene>
    <name evidence="1" type="ORF">KC571_03615</name>
</gene>
<name>A0A955LH29_UNCKA</name>
<dbReference type="Proteomes" id="UP000701698">
    <property type="component" value="Unassembled WGS sequence"/>
</dbReference>
<comment type="caution">
    <text evidence="1">The sequence shown here is derived from an EMBL/GenBank/DDBJ whole genome shotgun (WGS) entry which is preliminary data.</text>
</comment>
<protein>
    <submittedName>
        <fullName evidence="1">Uncharacterized protein</fullName>
    </submittedName>
</protein>
<evidence type="ECO:0000313" key="2">
    <source>
        <dbReference type="Proteomes" id="UP000701698"/>
    </source>
</evidence>
<accession>A0A955LH29</accession>
<reference evidence="1" key="1">
    <citation type="submission" date="2020-04" db="EMBL/GenBank/DDBJ databases">
        <authorList>
            <person name="Zhang T."/>
        </authorList>
    </citation>
    <scope>NUCLEOTIDE SEQUENCE</scope>
    <source>
        <strain evidence="1">HKST-UBA01</strain>
    </source>
</reference>
<evidence type="ECO:0000313" key="1">
    <source>
        <dbReference type="EMBL" id="MCA9390467.1"/>
    </source>
</evidence>
<reference evidence="1" key="2">
    <citation type="journal article" date="2021" name="Microbiome">
        <title>Successional dynamics and alternative stable states in a saline activated sludge microbial community over 9 years.</title>
        <authorList>
            <person name="Wang Y."/>
            <person name="Ye J."/>
            <person name="Ju F."/>
            <person name="Liu L."/>
            <person name="Boyd J.A."/>
            <person name="Deng Y."/>
            <person name="Parks D.H."/>
            <person name="Jiang X."/>
            <person name="Yin X."/>
            <person name="Woodcroft B.J."/>
            <person name="Tyson G.W."/>
            <person name="Hugenholtz P."/>
            <person name="Polz M.F."/>
            <person name="Zhang T."/>
        </authorList>
    </citation>
    <scope>NUCLEOTIDE SEQUENCE</scope>
    <source>
        <strain evidence="1">HKST-UBA01</strain>
    </source>
</reference>
<dbReference type="AlphaFoldDB" id="A0A955LH29"/>
<dbReference type="EMBL" id="JAGQKX010000103">
    <property type="protein sequence ID" value="MCA9390467.1"/>
    <property type="molecule type" value="Genomic_DNA"/>
</dbReference>